<dbReference type="Gene3D" id="4.10.320.60">
    <property type="match status" value="1"/>
</dbReference>
<dbReference type="PANTHER" id="PTHR12645">
    <property type="entry name" value="ALR/ERV"/>
    <property type="match status" value="1"/>
</dbReference>
<evidence type="ECO:0000313" key="12">
    <source>
        <dbReference type="Proteomes" id="UP001165063"/>
    </source>
</evidence>
<comment type="subcellular location">
    <subcellularLocation>
        <location evidence="2">Mitochondrion intermembrane space</location>
    </subcellularLocation>
</comment>
<keyword evidence="3 8" id="KW-0285">Flavoprotein</keyword>
<evidence type="ECO:0000259" key="10">
    <source>
        <dbReference type="PROSITE" id="PS51324"/>
    </source>
</evidence>
<dbReference type="PANTHER" id="PTHR12645:SF0">
    <property type="entry name" value="FAD-LINKED SULFHYDRYL OXIDASE ALR"/>
    <property type="match status" value="1"/>
</dbReference>
<comment type="catalytic activity">
    <reaction evidence="8">
        <text>2 R'C(R)SH + O2 = R'C(R)S-S(R)CR' + H2O2</text>
        <dbReference type="Rhea" id="RHEA:17357"/>
        <dbReference type="ChEBI" id="CHEBI:15379"/>
        <dbReference type="ChEBI" id="CHEBI:16240"/>
        <dbReference type="ChEBI" id="CHEBI:16520"/>
        <dbReference type="ChEBI" id="CHEBI:17412"/>
        <dbReference type="EC" id="1.8.3.2"/>
    </reaction>
</comment>
<gene>
    <name evidence="11" type="ORF">Amon01_000078900</name>
</gene>
<name>A0A9W6YRC6_AMBMO</name>
<dbReference type="InterPro" id="IPR017905">
    <property type="entry name" value="ERV/ALR_sulphydryl_oxidase"/>
</dbReference>
<evidence type="ECO:0000256" key="6">
    <source>
        <dbReference type="ARBA" id="ARBA00023128"/>
    </source>
</evidence>
<keyword evidence="5 8" id="KW-0560">Oxidoreductase</keyword>
<dbReference type="PROSITE" id="PS51324">
    <property type="entry name" value="ERV_ALR"/>
    <property type="match status" value="1"/>
</dbReference>
<dbReference type="Proteomes" id="UP001165063">
    <property type="component" value="Unassembled WGS sequence"/>
</dbReference>
<evidence type="ECO:0000256" key="3">
    <source>
        <dbReference type="ARBA" id="ARBA00022630"/>
    </source>
</evidence>
<evidence type="ECO:0000256" key="4">
    <source>
        <dbReference type="ARBA" id="ARBA00022827"/>
    </source>
</evidence>
<keyword evidence="12" id="KW-1185">Reference proteome</keyword>
<accession>A0A9W6YRC6</accession>
<keyword evidence="6" id="KW-0496">Mitochondrion</keyword>
<dbReference type="InterPro" id="IPR036774">
    <property type="entry name" value="ERV/ALR_sulphydryl_oxid_sf"/>
</dbReference>
<evidence type="ECO:0000256" key="2">
    <source>
        <dbReference type="ARBA" id="ARBA00004569"/>
    </source>
</evidence>
<evidence type="ECO:0000256" key="1">
    <source>
        <dbReference type="ARBA" id="ARBA00001974"/>
    </source>
</evidence>
<dbReference type="SUPFAM" id="SSF69000">
    <property type="entry name" value="FAD-dependent thiol oxidase"/>
    <property type="match status" value="1"/>
</dbReference>
<feature type="region of interest" description="Disordered" evidence="9">
    <location>
        <begin position="1"/>
        <end position="23"/>
    </location>
</feature>
<evidence type="ECO:0000313" key="11">
    <source>
        <dbReference type="EMBL" id="GMG19849.1"/>
    </source>
</evidence>
<dbReference type="FunFam" id="1.20.120.310:FF:000003">
    <property type="entry name" value="Sulfhydryl oxidase"/>
    <property type="match status" value="1"/>
</dbReference>
<dbReference type="GO" id="GO:0050660">
    <property type="term" value="F:flavin adenine dinucleotide binding"/>
    <property type="evidence" value="ECO:0007669"/>
    <property type="project" value="TreeGrafter"/>
</dbReference>
<protein>
    <recommendedName>
        <fullName evidence="8">Sulfhydryl oxidase</fullName>
        <ecNumber evidence="8">1.8.3.2</ecNumber>
    </recommendedName>
</protein>
<dbReference type="GO" id="GO:0016971">
    <property type="term" value="F:flavin-dependent sulfhydryl oxidase activity"/>
    <property type="evidence" value="ECO:0007669"/>
    <property type="project" value="InterPro"/>
</dbReference>
<reference evidence="11" key="1">
    <citation type="submission" date="2023-04" db="EMBL/GenBank/DDBJ databases">
        <title>Ambrosiozyma monospora NBRC 1965.</title>
        <authorList>
            <person name="Ichikawa N."/>
            <person name="Sato H."/>
            <person name="Tonouchi N."/>
        </authorList>
    </citation>
    <scope>NUCLEOTIDE SEQUENCE</scope>
    <source>
        <strain evidence="11">NBRC 1965</strain>
    </source>
</reference>
<feature type="compositionally biased region" description="Basic and acidic residues" evidence="9">
    <location>
        <begin position="1"/>
        <end position="14"/>
    </location>
</feature>
<sequence>MTTEAESQHTKDTNKPGVPHGMPVFGASGRRIIYDEDGKPCRTCNTLLDFKMVTHAQKDPKSSGSSTNPALSSTAVSAMTIPMKKAAETTQYAKDEPPDVEQLGKASWSLLHTLAARYPNEPNAEQQSDMGQFISLFAKLYPCWFCAKDFKKYIEENKPVLESQEKFGRWLCDAHNSVNVKIGKPKFDCNLWRQRWKDGWDNVDDKLKK</sequence>
<evidence type="ECO:0000256" key="9">
    <source>
        <dbReference type="SAM" id="MobiDB-lite"/>
    </source>
</evidence>
<proteinExistence type="predicted"/>
<evidence type="ECO:0000256" key="5">
    <source>
        <dbReference type="ARBA" id="ARBA00023002"/>
    </source>
</evidence>
<dbReference type="EMBL" id="BSXU01000221">
    <property type="protein sequence ID" value="GMG19849.1"/>
    <property type="molecule type" value="Genomic_DNA"/>
</dbReference>
<dbReference type="Pfam" id="PF04777">
    <property type="entry name" value="Evr1_Alr"/>
    <property type="match status" value="1"/>
</dbReference>
<comment type="cofactor">
    <cofactor evidence="1 8">
        <name>FAD</name>
        <dbReference type="ChEBI" id="CHEBI:57692"/>
    </cofactor>
</comment>
<dbReference type="OrthoDB" id="17199at2759"/>
<dbReference type="AlphaFoldDB" id="A0A9W6YRC6"/>
<feature type="domain" description="ERV/ALR sulfhydryl oxidase" evidence="10">
    <location>
        <begin position="96"/>
        <end position="196"/>
    </location>
</feature>
<dbReference type="GO" id="GO:0005758">
    <property type="term" value="C:mitochondrial intermembrane space"/>
    <property type="evidence" value="ECO:0007669"/>
    <property type="project" value="UniProtKB-SubCell"/>
</dbReference>
<evidence type="ECO:0000256" key="7">
    <source>
        <dbReference type="ARBA" id="ARBA00023157"/>
    </source>
</evidence>
<comment type="caution">
    <text evidence="11">The sequence shown here is derived from an EMBL/GenBank/DDBJ whole genome shotgun (WGS) entry which is preliminary data.</text>
</comment>
<dbReference type="InterPro" id="IPR039799">
    <property type="entry name" value="ALR/ERV"/>
</dbReference>
<evidence type="ECO:0000256" key="8">
    <source>
        <dbReference type="RuleBase" id="RU371123"/>
    </source>
</evidence>
<dbReference type="Gene3D" id="1.20.120.310">
    <property type="entry name" value="ERV/ALR sulfhydryl oxidase domain"/>
    <property type="match status" value="1"/>
</dbReference>
<organism evidence="11 12">
    <name type="scientific">Ambrosiozyma monospora</name>
    <name type="common">Yeast</name>
    <name type="synonym">Endomycopsis monosporus</name>
    <dbReference type="NCBI Taxonomy" id="43982"/>
    <lineage>
        <taxon>Eukaryota</taxon>
        <taxon>Fungi</taxon>
        <taxon>Dikarya</taxon>
        <taxon>Ascomycota</taxon>
        <taxon>Saccharomycotina</taxon>
        <taxon>Pichiomycetes</taxon>
        <taxon>Pichiales</taxon>
        <taxon>Pichiaceae</taxon>
        <taxon>Ambrosiozyma</taxon>
    </lineage>
</organism>
<dbReference type="EC" id="1.8.3.2" evidence="8"/>
<keyword evidence="4 8" id="KW-0274">FAD</keyword>
<keyword evidence="7" id="KW-1015">Disulfide bond</keyword>